<accession>A0A4Y6PP41</accession>
<dbReference type="InterPro" id="IPR006674">
    <property type="entry name" value="HD_domain"/>
</dbReference>
<dbReference type="GO" id="GO:0006203">
    <property type="term" value="P:dGTP catabolic process"/>
    <property type="evidence" value="ECO:0007669"/>
    <property type="project" value="TreeGrafter"/>
</dbReference>
<keyword evidence="3" id="KW-1185">Reference proteome</keyword>
<dbReference type="GO" id="GO:0008832">
    <property type="term" value="F:dGTPase activity"/>
    <property type="evidence" value="ECO:0007669"/>
    <property type="project" value="TreeGrafter"/>
</dbReference>
<dbReference type="RefSeq" id="WP_141196594.1">
    <property type="nucleotide sequence ID" value="NZ_CP041186.1"/>
</dbReference>
<dbReference type="EMBL" id="CP041186">
    <property type="protein sequence ID" value="QDG50098.1"/>
    <property type="molecule type" value="Genomic_DNA"/>
</dbReference>
<sequence>MPDQSQDAPITPQITTAAANLPEFGAGFERVGSVRVPELRNVPVTARVQAVIDHPAFQRLRRVRQLGPTHLVYPGAVHTRFEHSLGVYSCVRMYVSALLQNETFAQSATEEDLMSVLAAGLLHDIGHYPFAHSLEALHLKGRDTPRHEDVGGRIIRGEIESLRGDRPIGEILRTDWRVDPERVIRLCTGRLGDDPSPIDRILRSVVSGSIDADKMDYLERDSHHMGVPYGRNYDRGRLLASLTLNHDDDGVAIVSKGKVPAEMFIFSRYTMFSEAYWHHTVRSASAMVESALAAFHSRGIYDADEFLSVLLRYDDDRLLEWLRDQTPQGSATRYLTEGMTGNRRRLYKRVATFSRVYSEEHKQKAYEAIYNMDAPALYSLIDRLRARFSSLVGRSLHPADIIIDTPPRDKDKLETIEVVYPGASGQQYYQLHELSRVVAGIQDDFIMVVKKIRVFVEPQLAAELAAHEGVGEMLLEEILRK</sequence>
<dbReference type="Pfam" id="PF19276">
    <property type="entry name" value="HD_assoc_2"/>
    <property type="match status" value="1"/>
</dbReference>
<dbReference type="InterPro" id="IPR045509">
    <property type="entry name" value="HD_assoc_2"/>
</dbReference>
<gene>
    <name evidence="2" type="ORF">FIV42_04915</name>
</gene>
<evidence type="ECO:0000313" key="3">
    <source>
        <dbReference type="Proteomes" id="UP000315995"/>
    </source>
</evidence>
<proteinExistence type="predicted"/>
<dbReference type="SMART" id="SM00471">
    <property type="entry name" value="HDc"/>
    <property type="match status" value="1"/>
</dbReference>
<dbReference type="PANTHER" id="PTHR11373">
    <property type="entry name" value="DEOXYNUCLEOSIDE TRIPHOSPHATE TRIPHOSPHOHYDROLASE"/>
    <property type="match status" value="1"/>
</dbReference>
<reference evidence="2 3" key="1">
    <citation type="submission" date="2019-06" db="EMBL/GenBank/DDBJ databases">
        <title>Persicimonas caeni gen. nov., sp. nov., a predatory bacterium isolated from solar saltern.</title>
        <authorList>
            <person name="Wang S."/>
        </authorList>
    </citation>
    <scope>NUCLEOTIDE SEQUENCE [LARGE SCALE GENOMIC DNA]</scope>
    <source>
        <strain evidence="2 3">YN101</strain>
    </source>
</reference>
<accession>A0A5B8Y6E3</accession>
<name>A0A4Y6PP41_PERCE</name>
<dbReference type="OrthoDB" id="9803619at2"/>
<dbReference type="Proteomes" id="UP000315995">
    <property type="component" value="Chromosome"/>
</dbReference>
<evidence type="ECO:0000313" key="2">
    <source>
        <dbReference type="EMBL" id="QDG50098.1"/>
    </source>
</evidence>
<dbReference type="InterPro" id="IPR003607">
    <property type="entry name" value="HD/PDEase_dom"/>
</dbReference>
<protein>
    <submittedName>
        <fullName evidence="2">HD domain-containing protein</fullName>
    </submittedName>
</protein>
<dbReference type="Gene3D" id="1.10.3210.10">
    <property type="entry name" value="Hypothetical protein af1432"/>
    <property type="match status" value="1"/>
</dbReference>
<dbReference type="Pfam" id="PF01966">
    <property type="entry name" value="HD"/>
    <property type="match status" value="1"/>
</dbReference>
<dbReference type="SUPFAM" id="SSF109604">
    <property type="entry name" value="HD-domain/PDEase-like"/>
    <property type="match status" value="1"/>
</dbReference>
<evidence type="ECO:0000259" key="1">
    <source>
        <dbReference type="SMART" id="SM00471"/>
    </source>
</evidence>
<dbReference type="PANTHER" id="PTHR11373:SF4">
    <property type="entry name" value="DEOXYNUCLEOSIDE TRIPHOSPHATE TRIPHOSPHOHYDROLASE SAMHD1"/>
    <property type="match status" value="1"/>
</dbReference>
<dbReference type="InterPro" id="IPR050135">
    <property type="entry name" value="dGTPase-like"/>
</dbReference>
<organism evidence="2 3">
    <name type="scientific">Persicimonas caeni</name>
    <dbReference type="NCBI Taxonomy" id="2292766"/>
    <lineage>
        <taxon>Bacteria</taxon>
        <taxon>Deltaproteobacteria</taxon>
        <taxon>Bradymonadales</taxon>
        <taxon>Bradymonadaceae</taxon>
        <taxon>Persicimonas</taxon>
    </lineage>
</organism>
<dbReference type="CDD" id="cd00077">
    <property type="entry name" value="HDc"/>
    <property type="match status" value="1"/>
</dbReference>
<dbReference type="AlphaFoldDB" id="A0A4Y6PP41"/>
<feature type="domain" description="HD/PDEase" evidence="1">
    <location>
        <begin position="76"/>
        <end position="227"/>
    </location>
</feature>